<dbReference type="GO" id="GO:0005975">
    <property type="term" value="P:carbohydrate metabolic process"/>
    <property type="evidence" value="ECO:0007669"/>
    <property type="project" value="TreeGrafter"/>
</dbReference>
<dbReference type="InterPro" id="IPR013783">
    <property type="entry name" value="Ig-like_fold"/>
</dbReference>
<dbReference type="PANTHER" id="PTHR22901:SF0">
    <property type="entry name" value="SIALATE O-ACETYLESTERASE"/>
    <property type="match status" value="1"/>
</dbReference>
<feature type="signal peptide" evidence="1">
    <location>
        <begin position="1"/>
        <end position="19"/>
    </location>
</feature>
<dbReference type="Gene3D" id="2.60.40.10">
    <property type="entry name" value="Immunoglobulins"/>
    <property type="match status" value="1"/>
</dbReference>
<gene>
    <name evidence="2" type="ORF">DDY73_04940</name>
</gene>
<evidence type="ECO:0000313" key="2">
    <source>
        <dbReference type="EMBL" id="HBJ08330.1"/>
    </source>
</evidence>
<dbReference type="EMBL" id="DNWC01000063">
    <property type="protein sequence ID" value="HBJ08330.1"/>
    <property type="molecule type" value="Genomic_DNA"/>
</dbReference>
<organism evidence="2 3">
    <name type="scientific">Coprobacter fastidiosus</name>
    <dbReference type="NCBI Taxonomy" id="1099853"/>
    <lineage>
        <taxon>Bacteria</taxon>
        <taxon>Pseudomonadati</taxon>
        <taxon>Bacteroidota</taxon>
        <taxon>Bacteroidia</taxon>
        <taxon>Bacteroidales</taxon>
        <taxon>Barnesiellaceae</taxon>
        <taxon>Coprobacter</taxon>
    </lineage>
</organism>
<dbReference type="PANTHER" id="PTHR22901">
    <property type="entry name" value="SIALATE O-ACETYLESTERASE"/>
    <property type="match status" value="1"/>
</dbReference>
<dbReference type="GO" id="GO:0001681">
    <property type="term" value="F:sialate O-acetylesterase activity"/>
    <property type="evidence" value="ECO:0007669"/>
    <property type="project" value="InterPro"/>
</dbReference>
<proteinExistence type="predicted"/>
<dbReference type="SUPFAM" id="SSF52266">
    <property type="entry name" value="SGNH hydrolase"/>
    <property type="match status" value="1"/>
</dbReference>
<evidence type="ECO:0000313" key="3">
    <source>
        <dbReference type="Proteomes" id="UP000262954"/>
    </source>
</evidence>
<comment type="caution">
    <text evidence="2">The sequence shown here is derived from an EMBL/GenBank/DDBJ whole genome shotgun (WGS) entry which is preliminary data.</text>
</comment>
<accession>A0A354M1E1</accession>
<reference evidence="2 3" key="1">
    <citation type="journal article" date="2018" name="Nat. Biotechnol.">
        <title>A standardized bacterial taxonomy based on genome phylogeny substantially revises the tree of life.</title>
        <authorList>
            <person name="Parks D.H."/>
            <person name="Chuvochina M."/>
            <person name="Waite D.W."/>
            <person name="Rinke C."/>
            <person name="Skarshewski A."/>
            <person name="Chaumeil P.A."/>
            <person name="Hugenholtz P."/>
        </authorList>
    </citation>
    <scope>NUCLEOTIDE SEQUENCE [LARGE SCALE GENOMIC DNA]</scope>
    <source>
        <strain evidence="2">UBA11482</strain>
    </source>
</reference>
<keyword evidence="1" id="KW-0732">Signal</keyword>
<sequence>MNKYLFLLFFLCVSVSMQAKISLPAYFTDNMIVQQKSMLTISGVSAAGKEVVVKVGWNSKDFRVTSGTDGKFEVQVPTPKAGGPYTITIDDGEPLFLQNVLVGEVWLCSGQSNMEMP</sequence>
<feature type="non-terminal residue" evidence="2">
    <location>
        <position position="117"/>
    </location>
</feature>
<evidence type="ECO:0000256" key="1">
    <source>
        <dbReference type="SAM" id="SignalP"/>
    </source>
</evidence>
<dbReference type="Proteomes" id="UP000262954">
    <property type="component" value="Unassembled WGS sequence"/>
</dbReference>
<dbReference type="InterPro" id="IPR039329">
    <property type="entry name" value="SIAE"/>
</dbReference>
<protein>
    <submittedName>
        <fullName evidence="2">9-O-acetylesterase</fullName>
    </submittedName>
</protein>
<name>A0A354M1E1_9BACT</name>
<feature type="chain" id="PRO_5017014422" evidence="1">
    <location>
        <begin position="20"/>
        <end position="117"/>
    </location>
</feature>
<dbReference type="AlphaFoldDB" id="A0A354M1E1"/>